<name>A0A8J6N5F8_9BACT</name>
<dbReference type="AlphaFoldDB" id="A0A8J6N5F8"/>
<dbReference type="Gene3D" id="3.20.20.140">
    <property type="entry name" value="Metal-dependent hydrolases"/>
    <property type="match status" value="1"/>
</dbReference>
<evidence type="ECO:0008006" key="3">
    <source>
        <dbReference type="Google" id="ProtNLM"/>
    </source>
</evidence>
<sequence>MIKHKTDNPITHRAGWILVDPWTIIQNGYVRVCNGLIEEVGQGHPSGGHVIDHGPGAIIPAFVNAHTHLELCALKGRVRFDKGFRLWVEQLINLRDA</sequence>
<accession>A0A8J6N5F8</accession>
<evidence type="ECO:0000313" key="1">
    <source>
        <dbReference type="EMBL" id="MBC8199030.1"/>
    </source>
</evidence>
<reference evidence="1 2" key="1">
    <citation type="submission" date="2020-08" db="EMBL/GenBank/DDBJ databases">
        <title>Bridging the membrane lipid divide: bacteria of the FCB group superphylum have the potential to synthesize archaeal ether lipids.</title>
        <authorList>
            <person name="Villanueva L."/>
            <person name="Von Meijenfeldt F.A.B."/>
            <person name="Westbye A.B."/>
            <person name="Yadav S."/>
            <person name="Hopmans E.C."/>
            <person name="Dutilh B.E."/>
            <person name="Sinninghe Damste J.S."/>
        </authorList>
    </citation>
    <scope>NUCLEOTIDE SEQUENCE [LARGE SCALE GENOMIC DNA]</scope>
    <source>
        <strain evidence="1">NIOZ-UU82</strain>
    </source>
</reference>
<dbReference type="GO" id="GO:0016810">
    <property type="term" value="F:hydrolase activity, acting on carbon-nitrogen (but not peptide) bonds"/>
    <property type="evidence" value="ECO:0007669"/>
    <property type="project" value="InterPro"/>
</dbReference>
<dbReference type="InterPro" id="IPR011059">
    <property type="entry name" value="Metal-dep_hydrolase_composite"/>
</dbReference>
<feature type="non-terminal residue" evidence="1">
    <location>
        <position position="97"/>
    </location>
</feature>
<dbReference type="Gene3D" id="2.30.40.10">
    <property type="entry name" value="Urease, subunit C, domain 1"/>
    <property type="match status" value="1"/>
</dbReference>
<dbReference type="SUPFAM" id="SSF51338">
    <property type="entry name" value="Composite domain of metallo-dependent hydrolases"/>
    <property type="match status" value="1"/>
</dbReference>
<protein>
    <recommendedName>
        <fullName evidence="3">Amidohydrolase-related domain-containing protein</fullName>
    </recommendedName>
</protein>
<gene>
    <name evidence="1" type="ORF">H8E80_03160</name>
</gene>
<comment type="caution">
    <text evidence="1">The sequence shown here is derived from an EMBL/GenBank/DDBJ whole genome shotgun (WGS) entry which is preliminary data.</text>
</comment>
<dbReference type="EMBL" id="JACNLL010000030">
    <property type="protein sequence ID" value="MBC8199030.1"/>
    <property type="molecule type" value="Genomic_DNA"/>
</dbReference>
<proteinExistence type="predicted"/>
<evidence type="ECO:0000313" key="2">
    <source>
        <dbReference type="Proteomes" id="UP000603545"/>
    </source>
</evidence>
<dbReference type="Proteomes" id="UP000603545">
    <property type="component" value="Unassembled WGS sequence"/>
</dbReference>
<organism evidence="1 2">
    <name type="scientific">Candidatus Desulfaltia bathyphila</name>
    <dbReference type="NCBI Taxonomy" id="2841697"/>
    <lineage>
        <taxon>Bacteria</taxon>
        <taxon>Pseudomonadati</taxon>
        <taxon>Thermodesulfobacteriota</taxon>
        <taxon>Desulfobacteria</taxon>
        <taxon>Desulfobacterales</taxon>
        <taxon>Desulfobacterales incertae sedis</taxon>
        <taxon>Candidatus Desulfaltia</taxon>
    </lineage>
</organism>